<dbReference type="OrthoDB" id="9801832at2"/>
<dbReference type="Gene3D" id="3.30.70.100">
    <property type="match status" value="1"/>
</dbReference>
<protein>
    <submittedName>
        <fullName evidence="1">Copper chaperone</fullName>
    </submittedName>
</protein>
<sequence length="71" mass="7620">MRTYVLAPTGEGRGEKALEDALRASLPRDIPVRIDLQHGEVRVGADADPQAVVFAIESAGYPVSSVEEVRS</sequence>
<comment type="caution">
    <text evidence="1">The sequence shown here is derived from an EMBL/GenBank/DDBJ whole genome shotgun (WGS) entry which is preliminary data.</text>
</comment>
<evidence type="ECO:0000313" key="1">
    <source>
        <dbReference type="EMBL" id="PSC02924.1"/>
    </source>
</evidence>
<dbReference type="RefSeq" id="WP_106339749.1">
    <property type="nucleotide sequence ID" value="NZ_PVZS01000034.1"/>
</dbReference>
<dbReference type="InterPro" id="IPR036163">
    <property type="entry name" value="HMA_dom_sf"/>
</dbReference>
<name>A0A2T1HMN3_9HYPH</name>
<evidence type="ECO:0000313" key="2">
    <source>
        <dbReference type="Proteomes" id="UP000239772"/>
    </source>
</evidence>
<organism evidence="1 2">
    <name type="scientific">Alsobacter soli</name>
    <dbReference type="NCBI Taxonomy" id="2109933"/>
    <lineage>
        <taxon>Bacteria</taxon>
        <taxon>Pseudomonadati</taxon>
        <taxon>Pseudomonadota</taxon>
        <taxon>Alphaproteobacteria</taxon>
        <taxon>Hyphomicrobiales</taxon>
        <taxon>Alsobacteraceae</taxon>
        <taxon>Alsobacter</taxon>
    </lineage>
</organism>
<keyword evidence="2" id="KW-1185">Reference proteome</keyword>
<accession>A0A2T1HMN3</accession>
<dbReference type="AlphaFoldDB" id="A0A2T1HMN3"/>
<dbReference type="GO" id="GO:0046872">
    <property type="term" value="F:metal ion binding"/>
    <property type="evidence" value="ECO:0007669"/>
    <property type="project" value="InterPro"/>
</dbReference>
<dbReference type="Proteomes" id="UP000239772">
    <property type="component" value="Unassembled WGS sequence"/>
</dbReference>
<reference evidence="2" key="1">
    <citation type="submission" date="2018-03" db="EMBL/GenBank/DDBJ databases">
        <authorList>
            <person name="Sun L."/>
            <person name="Liu H."/>
            <person name="Chen W."/>
            <person name="Huang K."/>
            <person name="Liu W."/>
            <person name="Gao X."/>
        </authorList>
    </citation>
    <scope>NUCLEOTIDE SEQUENCE [LARGE SCALE GENOMIC DNA]</scope>
    <source>
        <strain evidence="2">SH9</strain>
    </source>
</reference>
<dbReference type="EMBL" id="PVZS01000034">
    <property type="protein sequence ID" value="PSC02924.1"/>
    <property type="molecule type" value="Genomic_DNA"/>
</dbReference>
<proteinExistence type="predicted"/>
<dbReference type="SUPFAM" id="SSF55008">
    <property type="entry name" value="HMA, heavy metal-associated domain"/>
    <property type="match status" value="1"/>
</dbReference>
<gene>
    <name evidence="1" type="ORF">SLNSH_21270</name>
</gene>